<gene>
    <name evidence="1" type="ORF">M9H77_12263</name>
</gene>
<evidence type="ECO:0000313" key="2">
    <source>
        <dbReference type="Proteomes" id="UP001060085"/>
    </source>
</evidence>
<sequence>MVGYMENALKNKLEEFEDLGKASKLFSILLEKSNPTVDGSHTPTIAGRLLSGISWKSTPYHVRFDNVYGRRGGLGGRGHYRPQEEFPRHEAWHEDNMYEDYGDNPNVS</sequence>
<name>A0ACC0BGU8_CATRO</name>
<organism evidence="1 2">
    <name type="scientific">Catharanthus roseus</name>
    <name type="common">Madagascar periwinkle</name>
    <name type="synonym">Vinca rosea</name>
    <dbReference type="NCBI Taxonomy" id="4058"/>
    <lineage>
        <taxon>Eukaryota</taxon>
        <taxon>Viridiplantae</taxon>
        <taxon>Streptophyta</taxon>
        <taxon>Embryophyta</taxon>
        <taxon>Tracheophyta</taxon>
        <taxon>Spermatophyta</taxon>
        <taxon>Magnoliopsida</taxon>
        <taxon>eudicotyledons</taxon>
        <taxon>Gunneridae</taxon>
        <taxon>Pentapetalae</taxon>
        <taxon>asterids</taxon>
        <taxon>lamiids</taxon>
        <taxon>Gentianales</taxon>
        <taxon>Apocynaceae</taxon>
        <taxon>Rauvolfioideae</taxon>
        <taxon>Vinceae</taxon>
        <taxon>Catharanthinae</taxon>
        <taxon>Catharanthus</taxon>
    </lineage>
</organism>
<accession>A0ACC0BGU8</accession>
<reference evidence="2" key="1">
    <citation type="journal article" date="2023" name="Nat. Plants">
        <title>Single-cell RNA sequencing provides a high-resolution roadmap for understanding the multicellular compartmentation of specialized metabolism.</title>
        <authorList>
            <person name="Sun S."/>
            <person name="Shen X."/>
            <person name="Li Y."/>
            <person name="Li Y."/>
            <person name="Wang S."/>
            <person name="Li R."/>
            <person name="Zhang H."/>
            <person name="Shen G."/>
            <person name="Guo B."/>
            <person name="Wei J."/>
            <person name="Xu J."/>
            <person name="St-Pierre B."/>
            <person name="Chen S."/>
            <person name="Sun C."/>
        </authorList>
    </citation>
    <scope>NUCLEOTIDE SEQUENCE [LARGE SCALE GENOMIC DNA]</scope>
</reference>
<evidence type="ECO:0000313" key="1">
    <source>
        <dbReference type="EMBL" id="KAI5671899.1"/>
    </source>
</evidence>
<keyword evidence="2" id="KW-1185">Reference proteome</keyword>
<proteinExistence type="predicted"/>
<dbReference type="EMBL" id="CM044703">
    <property type="protein sequence ID" value="KAI5671899.1"/>
    <property type="molecule type" value="Genomic_DNA"/>
</dbReference>
<dbReference type="Proteomes" id="UP001060085">
    <property type="component" value="Linkage Group LG03"/>
</dbReference>
<protein>
    <submittedName>
        <fullName evidence="1">Uncharacterized protein</fullName>
    </submittedName>
</protein>
<comment type="caution">
    <text evidence="1">The sequence shown here is derived from an EMBL/GenBank/DDBJ whole genome shotgun (WGS) entry which is preliminary data.</text>
</comment>